<organism evidence="1 2">
    <name type="scientific">Flavobacterium sediminis</name>
    <dbReference type="NCBI Taxonomy" id="2201181"/>
    <lineage>
        <taxon>Bacteria</taxon>
        <taxon>Pseudomonadati</taxon>
        <taxon>Bacteroidota</taxon>
        <taxon>Flavobacteriia</taxon>
        <taxon>Flavobacteriales</taxon>
        <taxon>Flavobacteriaceae</taxon>
        <taxon>Flavobacterium</taxon>
    </lineage>
</organism>
<keyword evidence="2" id="KW-1185">Reference proteome</keyword>
<dbReference type="Pfam" id="PF12987">
    <property type="entry name" value="DUF3871"/>
    <property type="match status" value="1"/>
</dbReference>
<dbReference type="AlphaFoldDB" id="A0A2U8QYX7"/>
<evidence type="ECO:0000313" key="1">
    <source>
        <dbReference type="EMBL" id="AWM15271.1"/>
    </source>
</evidence>
<dbReference type="Proteomes" id="UP000245429">
    <property type="component" value="Chromosome"/>
</dbReference>
<dbReference type="InterPro" id="IPR024353">
    <property type="entry name" value="DUF3871"/>
</dbReference>
<evidence type="ECO:0000313" key="2">
    <source>
        <dbReference type="Proteomes" id="UP000245429"/>
    </source>
</evidence>
<evidence type="ECO:0008006" key="3">
    <source>
        <dbReference type="Google" id="ProtNLM"/>
    </source>
</evidence>
<dbReference type="KEGG" id="fse:DI487_04870"/>
<dbReference type="EMBL" id="CP029463">
    <property type="protein sequence ID" value="AWM15271.1"/>
    <property type="molecule type" value="Genomic_DNA"/>
</dbReference>
<dbReference type="OrthoDB" id="995338at2"/>
<reference evidence="1 2" key="1">
    <citation type="submission" date="2018-05" db="EMBL/GenBank/DDBJ databases">
        <title>Flavobacterium sp. MEBiC07310.</title>
        <authorList>
            <person name="Baek K."/>
        </authorList>
    </citation>
    <scope>NUCLEOTIDE SEQUENCE [LARGE SCALE GENOMIC DNA]</scope>
    <source>
        <strain evidence="1 2">MEBiC07310</strain>
    </source>
</reference>
<protein>
    <recommendedName>
        <fullName evidence="3">DUF3871 domain-containing protein</fullName>
    </recommendedName>
</protein>
<accession>A0A2U8QYX7</accession>
<name>A0A2U8QYX7_9FLAO</name>
<sequence>METDVQIPAKQIIIPSAGFHREVPTYKKTSPFIEANTEEVSLSQLKEDCIIPVFTKDNEITISHQEFIDSAFAGISKLFPNEVIDTPEIRTSHLIRGRTPDALHVPAKELLEHQRTMYYERMAFIIRISSITENINGNELALTIGGVRSYNLENLYNKKTFEKFKFFIGFQNMVCCNLCVSTDGFKDEIKATSSQELSGKIMEIVQSYNIHQQIKSMNDLVDYKLTEKQFAQIIGKSRLYNYLPKNEKALLPELLMNDGHISAIAKDYYNDESFCRESNGEINLWNIYNLFTGANKSSYIDTFLDRGVNAFSFAKGISNALSDSNSNYSWFLS</sequence>
<gene>
    <name evidence="1" type="ORF">DI487_04870</name>
</gene>
<proteinExistence type="predicted"/>